<dbReference type="RefSeq" id="WP_248656580.1">
    <property type="nucleotide sequence ID" value="NZ_CP096658.1"/>
</dbReference>
<proteinExistence type="predicted"/>
<dbReference type="AlphaFoldDB" id="A0A8U0IQ09"/>
<dbReference type="EMBL" id="CP096658">
    <property type="protein sequence ID" value="UPW02194.1"/>
    <property type="molecule type" value="Genomic_DNA"/>
</dbReference>
<keyword evidence="3" id="KW-1185">Reference proteome</keyword>
<evidence type="ECO:0000313" key="3">
    <source>
        <dbReference type="Proteomes" id="UP000830434"/>
    </source>
</evidence>
<reference evidence="2" key="1">
    <citation type="submission" date="2022-04" db="EMBL/GenBank/DDBJ databases">
        <title>Diverse halophilic archaea isolated from saline environments.</title>
        <authorList>
            <person name="Cui H.-L."/>
        </authorList>
    </citation>
    <scope>NUCLEOTIDE SEQUENCE</scope>
    <source>
        <strain evidence="2">XZYJT40</strain>
    </source>
</reference>
<feature type="region of interest" description="Disordered" evidence="1">
    <location>
        <begin position="1"/>
        <end position="63"/>
    </location>
</feature>
<sequence length="512" mass="56023">MLGSGVAGATLGATAADEAATPTERTPSASAQDGSGTAENGSNATSCAATPPENGSAPETDVKGWENGLWYDASIDVNQDDGVQKAERRKIVSRTMARVEAVRCVEFDQRVPVSVVSREEYRNQQSGGNASEGLRKFDNAKFEALFLVGEDEDSLAVQNANRGSGVLGYYSPRNDQIVVIAESTEDLRIDELTLAHELMHAWQDQQFDLSGTPFDAKLRDQVNAQSGVVEGDASYTETLYERQCAANWECLDAPQRGSTGQLANIGVYLMKYQPYSDGPAFVRMVQNVGGWDAVNALYEDLPESTEQVIHPLRYESDPPTNVTLNDTAAEGWSRVRAPDRPGYGRLGEAAAMMSFVYPYYHSQGQTQLIPANEWFDYNQTGNVSQFDPLNYESNYTTGWDGDRLHVYENENGSLGYVWRLVWDSPQNAQQFVTGYQRLLKYWGGQQVGPNAWRIPEGKFADAFYVDIDGRNVTIVNAPTVAGLSEIRPEVGPVTVTNATESGDANATTTTTS</sequence>
<dbReference type="InterPro" id="IPR047792">
    <property type="entry name" value="Hvo_1808-like"/>
</dbReference>
<name>A0A8U0IQ09_9EURY</name>
<evidence type="ECO:0000313" key="2">
    <source>
        <dbReference type="EMBL" id="UPW02194.1"/>
    </source>
</evidence>
<feature type="compositionally biased region" description="Polar residues" evidence="1">
    <location>
        <begin position="24"/>
        <end position="48"/>
    </location>
</feature>
<dbReference type="KEGG" id="haxz:M0R88_08890"/>
<evidence type="ECO:0000256" key="1">
    <source>
        <dbReference type="SAM" id="MobiDB-lite"/>
    </source>
</evidence>
<feature type="compositionally biased region" description="Low complexity" evidence="1">
    <location>
        <begin position="1"/>
        <end position="23"/>
    </location>
</feature>
<organism evidence="2 3">
    <name type="scientific">Halorussus gelatinilyticus</name>
    <dbReference type="NCBI Taxonomy" id="2937524"/>
    <lineage>
        <taxon>Archaea</taxon>
        <taxon>Methanobacteriati</taxon>
        <taxon>Methanobacteriota</taxon>
        <taxon>Stenosarchaea group</taxon>
        <taxon>Halobacteria</taxon>
        <taxon>Halobacteriales</taxon>
        <taxon>Haladaptataceae</taxon>
        <taxon>Halorussus</taxon>
    </lineage>
</organism>
<dbReference type="NCBIfam" id="NF038145">
    <property type="entry name" value="Hvo_1808_fam"/>
    <property type="match status" value="1"/>
</dbReference>
<dbReference type="Proteomes" id="UP000830434">
    <property type="component" value="Chromosome"/>
</dbReference>
<dbReference type="GeneID" id="72189967"/>
<accession>A0A8U0IQ09</accession>
<gene>
    <name evidence="2" type="ORF">M0R88_08890</name>
</gene>
<protein>
    <submittedName>
        <fullName evidence="2">Hvo_1808 family surface protein</fullName>
    </submittedName>
</protein>